<sequence length="180" mass="19880">MACKGNHYTACELELYNTIHVHSQTGDLVLSTYLMSPITRDVALRGRAQFFKTDGVKIGQKPINFTFTQEQMDVPVLDAVPAAALVDITELDVELTSRSRVPGDTCVAGDDHGQGGFIIGPDADTHGADPTWIPVIPVDCRGGIRWHPLVAIEFSWTRNPWRPALPWRDQRTLHPSLIAP</sequence>
<gene>
    <name evidence="1" type="ORF">BGZ70_001082</name>
</gene>
<protein>
    <submittedName>
        <fullName evidence="1">Uncharacterized protein</fullName>
    </submittedName>
</protein>
<comment type="caution">
    <text evidence="1">The sequence shown here is derived from an EMBL/GenBank/DDBJ whole genome shotgun (WGS) entry which is preliminary data.</text>
</comment>
<dbReference type="Proteomes" id="UP000738359">
    <property type="component" value="Unassembled WGS sequence"/>
</dbReference>
<name>A0A9P6IZU6_MORAP</name>
<reference evidence="1" key="1">
    <citation type="journal article" date="2020" name="Fungal Divers.">
        <title>Resolving the Mortierellaceae phylogeny through synthesis of multi-gene phylogenetics and phylogenomics.</title>
        <authorList>
            <person name="Vandepol N."/>
            <person name="Liber J."/>
            <person name="Desiro A."/>
            <person name="Na H."/>
            <person name="Kennedy M."/>
            <person name="Barry K."/>
            <person name="Grigoriev I.V."/>
            <person name="Miller A.N."/>
            <person name="O'Donnell K."/>
            <person name="Stajich J.E."/>
            <person name="Bonito G."/>
        </authorList>
    </citation>
    <scope>NUCLEOTIDE SEQUENCE</scope>
    <source>
        <strain evidence="1">CK1249</strain>
    </source>
</reference>
<evidence type="ECO:0000313" key="1">
    <source>
        <dbReference type="EMBL" id="KAF9951220.1"/>
    </source>
</evidence>
<organism evidence="1 2">
    <name type="scientific">Mortierella alpina</name>
    <name type="common">Oleaginous fungus</name>
    <name type="synonym">Mortierella renispora</name>
    <dbReference type="NCBI Taxonomy" id="64518"/>
    <lineage>
        <taxon>Eukaryota</taxon>
        <taxon>Fungi</taxon>
        <taxon>Fungi incertae sedis</taxon>
        <taxon>Mucoromycota</taxon>
        <taxon>Mortierellomycotina</taxon>
        <taxon>Mortierellomycetes</taxon>
        <taxon>Mortierellales</taxon>
        <taxon>Mortierellaceae</taxon>
        <taxon>Mortierella</taxon>
    </lineage>
</organism>
<proteinExistence type="predicted"/>
<accession>A0A9P6IZU6</accession>
<evidence type="ECO:0000313" key="2">
    <source>
        <dbReference type="Proteomes" id="UP000738359"/>
    </source>
</evidence>
<keyword evidence="2" id="KW-1185">Reference proteome</keyword>
<dbReference type="EMBL" id="JAAAHY010001223">
    <property type="protein sequence ID" value="KAF9951220.1"/>
    <property type="molecule type" value="Genomic_DNA"/>
</dbReference>
<dbReference type="AlphaFoldDB" id="A0A9P6IZU6"/>